<proteinExistence type="predicted"/>
<dbReference type="PROSITE" id="PS51733">
    <property type="entry name" value="BPL_LPL_CATALYTIC"/>
    <property type="match status" value="1"/>
</dbReference>
<dbReference type="InterPro" id="IPR045864">
    <property type="entry name" value="aa-tRNA-synth_II/BPL/LPL"/>
</dbReference>
<evidence type="ECO:0000256" key="1">
    <source>
        <dbReference type="SAM" id="MobiDB-lite"/>
    </source>
</evidence>
<organism evidence="3 4">
    <name type="scientific">Eleusine coracana subsp. coracana</name>
    <dbReference type="NCBI Taxonomy" id="191504"/>
    <lineage>
        <taxon>Eukaryota</taxon>
        <taxon>Viridiplantae</taxon>
        <taxon>Streptophyta</taxon>
        <taxon>Embryophyta</taxon>
        <taxon>Tracheophyta</taxon>
        <taxon>Spermatophyta</taxon>
        <taxon>Magnoliopsida</taxon>
        <taxon>Liliopsida</taxon>
        <taxon>Poales</taxon>
        <taxon>Poaceae</taxon>
        <taxon>PACMAD clade</taxon>
        <taxon>Chloridoideae</taxon>
        <taxon>Cynodonteae</taxon>
        <taxon>Eleusininae</taxon>
        <taxon>Eleusine</taxon>
    </lineage>
</organism>
<dbReference type="Proteomes" id="UP001054889">
    <property type="component" value="Unassembled WGS sequence"/>
</dbReference>
<evidence type="ECO:0000259" key="2">
    <source>
        <dbReference type="PROSITE" id="PS51733"/>
    </source>
</evidence>
<dbReference type="EMBL" id="BQKI01000005">
    <property type="protein sequence ID" value="GJM95274.1"/>
    <property type="molecule type" value="Genomic_DNA"/>
</dbReference>
<reference evidence="3" key="1">
    <citation type="journal article" date="2018" name="DNA Res.">
        <title>Multiple hybrid de novo genome assembly of finger millet, an orphan allotetraploid crop.</title>
        <authorList>
            <person name="Hatakeyama M."/>
            <person name="Aluri S."/>
            <person name="Balachadran M.T."/>
            <person name="Sivarajan S.R."/>
            <person name="Patrignani A."/>
            <person name="Gruter S."/>
            <person name="Poveda L."/>
            <person name="Shimizu-Inatsugi R."/>
            <person name="Baeten J."/>
            <person name="Francoijs K.J."/>
            <person name="Nataraja K.N."/>
            <person name="Reddy Y.A.N."/>
            <person name="Phadnis S."/>
            <person name="Ravikumar R.L."/>
            <person name="Schlapbach R."/>
            <person name="Sreeman S.M."/>
            <person name="Shimizu K.K."/>
        </authorList>
    </citation>
    <scope>NUCLEOTIDE SEQUENCE</scope>
</reference>
<protein>
    <recommendedName>
        <fullName evidence="2">BPL/LPL catalytic domain-containing protein</fullName>
    </recommendedName>
</protein>
<feature type="domain" description="BPL/LPL catalytic" evidence="2">
    <location>
        <begin position="163"/>
        <end position="226"/>
    </location>
</feature>
<comment type="caution">
    <text evidence="3">The sequence shown here is derived from an EMBL/GenBank/DDBJ whole genome shotgun (WGS) entry which is preliminary data.</text>
</comment>
<dbReference type="PANTHER" id="PTHR10993">
    <property type="entry name" value="OCTANOYLTRANSFERASE"/>
    <property type="match status" value="1"/>
</dbReference>
<evidence type="ECO:0000313" key="4">
    <source>
        <dbReference type="Proteomes" id="UP001054889"/>
    </source>
</evidence>
<name>A0AAV5CB06_ELECO</name>
<dbReference type="Gene3D" id="3.30.930.10">
    <property type="entry name" value="Bira Bifunctional Protein, Domain 2"/>
    <property type="match status" value="1"/>
</dbReference>
<feature type="region of interest" description="Disordered" evidence="1">
    <location>
        <begin position="58"/>
        <end position="84"/>
    </location>
</feature>
<gene>
    <name evidence="3" type="primary">ga11987</name>
    <name evidence="3" type="ORF">PR202_ga11987</name>
</gene>
<sequence>MHRGTACVWAGDLSARQTRGTASNPGVGSRVSHWTSDDDAAVVTGAVVRCGSPRLDTASCVRPPPAKPSRRHDPSRPTSVLLPRPALHHGGRLAAHPEEPCALRRQGLLPRCPAIDKRRVLILVALHRCDFFHLHKQVVLYADSLAWQESIFAGKKRLVDADEDHADTLIALQHAPVYTLGRATNVKKDVLFDLDDPPCEVHRVKRGGKATYHGPGQVCLYQLKIF</sequence>
<dbReference type="GO" id="GO:0009249">
    <property type="term" value="P:protein lipoylation"/>
    <property type="evidence" value="ECO:0007669"/>
    <property type="project" value="TreeGrafter"/>
</dbReference>
<accession>A0AAV5CB06</accession>
<dbReference type="SUPFAM" id="SSF55681">
    <property type="entry name" value="Class II aaRS and biotin synthetases"/>
    <property type="match status" value="1"/>
</dbReference>
<dbReference type="GO" id="GO:0033819">
    <property type="term" value="F:lipoyl(octanoyl) transferase activity"/>
    <property type="evidence" value="ECO:0007669"/>
    <property type="project" value="TreeGrafter"/>
</dbReference>
<dbReference type="AlphaFoldDB" id="A0AAV5CB06"/>
<keyword evidence="4" id="KW-1185">Reference proteome</keyword>
<dbReference type="PANTHER" id="PTHR10993:SF7">
    <property type="entry name" value="LIPOYLTRANSFERASE 2, MITOCHONDRIAL-RELATED"/>
    <property type="match status" value="1"/>
</dbReference>
<reference evidence="3" key="2">
    <citation type="submission" date="2021-12" db="EMBL/GenBank/DDBJ databases">
        <title>Resequencing data analysis of finger millet.</title>
        <authorList>
            <person name="Hatakeyama M."/>
            <person name="Aluri S."/>
            <person name="Balachadran M.T."/>
            <person name="Sivarajan S.R."/>
            <person name="Poveda L."/>
            <person name="Shimizu-Inatsugi R."/>
            <person name="Schlapbach R."/>
            <person name="Sreeman S.M."/>
            <person name="Shimizu K.K."/>
        </authorList>
    </citation>
    <scope>NUCLEOTIDE SEQUENCE</scope>
</reference>
<dbReference type="InterPro" id="IPR004143">
    <property type="entry name" value="BPL_LPL_catalytic"/>
</dbReference>
<evidence type="ECO:0000313" key="3">
    <source>
        <dbReference type="EMBL" id="GJM95274.1"/>
    </source>
</evidence>
<dbReference type="Pfam" id="PF21948">
    <property type="entry name" value="LplA-B_cat"/>
    <property type="match status" value="1"/>
</dbReference>